<gene>
    <name evidence="1" type="ORF">MRM81_01390</name>
</gene>
<organism evidence="1">
    <name type="scientific">bacterium 19GA11TI05</name>
    <dbReference type="NCBI Taxonomy" id="2920688"/>
    <lineage>
        <taxon>Bacteria</taxon>
    </lineage>
</organism>
<name>A0AAU6TV78_UNCXX</name>
<reference evidence="1" key="1">
    <citation type="submission" date="2022-03" db="EMBL/GenBank/DDBJ databases">
        <title>Sea Food Isolates.</title>
        <authorList>
            <person name="Li c."/>
        </authorList>
    </citation>
    <scope>NUCLEOTIDE SEQUENCE</scope>
    <source>
        <strain evidence="1">19GA11TI05</strain>
    </source>
</reference>
<evidence type="ECO:0000313" key="1">
    <source>
        <dbReference type="EMBL" id="XAG65738.1"/>
    </source>
</evidence>
<dbReference type="AlphaFoldDB" id="A0AAU6TV78"/>
<sequence length="184" mass="20673">MIRPIIDVHKNSHDVPVILASDPLYTAMIADPINIYVMVDNDDLGHVGLVIGDGELALLYDPSGGYIGCGEKCLANEIARRGSGEFLPYPDFDWDTYLSYHRWSSDDIVVIQFIIPEEHAERLRSIILNNDYSYYFHCATNVARVLRESGGIFENLEDGFRAPWGVKKELLDMKPPEASPSNAK</sequence>
<protein>
    <submittedName>
        <fullName evidence="1">Uncharacterized protein</fullName>
    </submittedName>
</protein>
<proteinExistence type="predicted"/>
<accession>A0AAU6TV78</accession>
<dbReference type="EMBL" id="CP095362">
    <property type="protein sequence ID" value="XAG65738.1"/>
    <property type="molecule type" value="Genomic_DNA"/>
</dbReference>